<proteinExistence type="predicted"/>
<dbReference type="InterPro" id="IPR038883">
    <property type="entry name" value="AN11006-like"/>
</dbReference>
<keyword evidence="2" id="KW-1185">Reference proteome</keyword>
<reference evidence="2" key="1">
    <citation type="submission" date="2019-06" db="EMBL/GenBank/DDBJ databases">
        <title>Draft genome sequence of the griseofulvin-producing fungus Xylaria cubensis strain G536.</title>
        <authorList>
            <person name="Mead M.E."/>
            <person name="Raja H.A."/>
            <person name="Steenwyk J.L."/>
            <person name="Knowles S.L."/>
            <person name="Oberlies N.H."/>
            <person name="Rokas A."/>
        </authorList>
    </citation>
    <scope>NUCLEOTIDE SEQUENCE [LARGE SCALE GENOMIC DNA]</scope>
    <source>
        <strain evidence="2">G536</strain>
    </source>
</reference>
<comment type="caution">
    <text evidence="1">The sequence shown here is derived from an EMBL/GenBank/DDBJ whole genome shotgun (WGS) entry which is preliminary data.</text>
</comment>
<sequence length="317" mass="36742">MATFYEQKTLRLFEKYGLSDNMRIMLKAFEDFKTSRLDEASLGRMIRLSPSNRAALVSTMVKCANIMKDKPKESKHCLNIITGCGDMLEIADKLPKDSGFPGFLKLPPEIRNRIYDMYLHNHKRAPNIIPEPKKGNCSCGPHEPPVYEKFLSVDVALGFTSKHISNEFLSCFYHKRRFHFPCACEMGYHLKNNALLKSALNHVMFHWCGPQADSGISQLHEMRQLEMMTVVVSKTTSKLLTHREQEIRRFFGGNKRSILNSLPESLGWEELIEIRGLKMVFVEHVNKRKADRRTDEERRSLENILEFYVRRPASDDQ</sequence>
<gene>
    <name evidence="1" type="ORF">FHL15_008355</name>
</gene>
<dbReference type="OrthoDB" id="4761172at2759"/>
<dbReference type="EMBL" id="VFLP01000052">
    <property type="protein sequence ID" value="TRX90776.1"/>
    <property type="molecule type" value="Genomic_DNA"/>
</dbReference>
<evidence type="ECO:0000313" key="2">
    <source>
        <dbReference type="Proteomes" id="UP000319160"/>
    </source>
</evidence>
<organism evidence="1 2">
    <name type="scientific">Xylaria flabelliformis</name>
    <dbReference type="NCBI Taxonomy" id="2512241"/>
    <lineage>
        <taxon>Eukaryota</taxon>
        <taxon>Fungi</taxon>
        <taxon>Dikarya</taxon>
        <taxon>Ascomycota</taxon>
        <taxon>Pezizomycotina</taxon>
        <taxon>Sordariomycetes</taxon>
        <taxon>Xylariomycetidae</taxon>
        <taxon>Xylariales</taxon>
        <taxon>Xylariaceae</taxon>
        <taxon>Xylaria</taxon>
    </lineage>
</organism>
<dbReference type="PANTHER" id="PTHR42085">
    <property type="entry name" value="F-BOX DOMAIN-CONTAINING PROTEIN"/>
    <property type="match status" value="1"/>
</dbReference>
<evidence type="ECO:0000313" key="1">
    <source>
        <dbReference type="EMBL" id="TRX90776.1"/>
    </source>
</evidence>
<accession>A0A553HS60</accession>
<dbReference type="Proteomes" id="UP000319160">
    <property type="component" value="Unassembled WGS sequence"/>
</dbReference>
<dbReference type="PANTHER" id="PTHR42085:SF2">
    <property type="entry name" value="F-BOX DOMAIN-CONTAINING PROTEIN"/>
    <property type="match status" value="1"/>
</dbReference>
<dbReference type="AlphaFoldDB" id="A0A553HS60"/>
<protein>
    <submittedName>
        <fullName evidence="1">Uncharacterized protein</fullName>
    </submittedName>
</protein>
<name>A0A553HS60_9PEZI</name>